<evidence type="ECO:0000256" key="3">
    <source>
        <dbReference type="ARBA" id="ARBA00022777"/>
    </source>
</evidence>
<accession>A0ABV6M9V9</accession>
<dbReference type="InterPro" id="IPR018484">
    <property type="entry name" value="FGGY_N"/>
</dbReference>
<name>A0ABV6M9V9_9ACTN</name>
<dbReference type="InterPro" id="IPR043129">
    <property type="entry name" value="ATPase_NBD"/>
</dbReference>
<evidence type="ECO:0000256" key="1">
    <source>
        <dbReference type="ARBA" id="ARBA00009156"/>
    </source>
</evidence>
<dbReference type="Gene3D" id="3.30.420.40">
    <property type="match status" value="2"/>
</dbReference>
<evidence type="ECO:0000313" key="6">
    <source>
        <dbReference type="Proteomes" id="UP001589867"/>
    </source>
</evidence>
<dbReference type="Proteomes" id="UP001589867">
    <property type="component" value="Unassembled WGS sequence"/>
</dbReference>
<dbReference type="SUPFAM" id="SSF53067">
    <property type="entry name" value="Actin-like ATPase domain"/>
    <property type="match status" value="2"/>
</dbReference>
<organism evidence="5 6">
    <name type="scientific">Phytohabitans kaempferiae</name>
    <dbReference type="NCBI Taxonomy" id="1620943"/>
    <lineage>
        <taxon>Bacteria</taxon>
        <taxon>Bacillati</taxon>
        <taxon>Actinomycetota</taxon>
        <taxon>Actinomycetes</taxon>
        <taxon>Micromonosporales</taxon>
        <taxon>Micromonosporaceae</taxon>
    </lineage>
</organism>
<keyword evidence="2" id="KW-0808">Transferase</keyword>
<dbReference type="PANTHER" id="PTHR43095">
    <property type="entry name" value="SUGAR KINASE"/>
    <property type="match status" value="1"/>
</dbReference>
<gene>
    <name evidence="5" type="ORF">ACFFIA_27635</name>
</gene>
<sequence length="457" mass="46837">MTASLLGVDLGTTSFKATLFTVAGEERGTVSYLTPWRTGPGGRHLRLEDFSAAVLGLVDAAVVDLAAGTVAGIGVTGMAETVFAWTSTGDALPATAWNDRGPACHTDLPDPHLVARTGLLDFPRTSAAALRGLAPSGQTIGRWANLPEQAVVLLGGEQVAEYSLASRSGLLDVQTRAWSPALFDWAGLDLRSAPRLVPAGSPVGTVRTTGACAGAVLTVAGHDHLVAAVGAGATGPDAVFDSIGTGEAVIAPITAGQAAQVAGFNAAGFNVGAGVEDGSTNAVCGLGTGNRFTMILDALDRAGYPRAQVMTPDDASAGPLGPALVDLVGAVFHPRWRDLVDSDRAGRVVRDTVDSLAVARAVWVLAVRTASERVREALRELARLTGRPRRVLAAGGWLQDPQIRAIRAEVIGAYEIPATAQAGTRGAALLAGRACGAFPTAHDYPPIATTRIGDTGR</sequence>
<evidence type="ECO:0000256" key="2">
    <source>
        <dbReference type="ARBA" id="ARBA00022679"/>
    </source>
</evidence>
<dbReference type="GO" id="GO:0016301">
    <property type="term" value="F:kinase activity"/>
    <property type="evidence" value="ECO:0007669"/>
    <property type="project" value="UniProtKB-KW"/>
</dbReference>
<keyword evidence="3 5" id="KW-0418">Kinase</keyword>
<proteinExistence type="inferred from homology"/>
<dbReference type="EMBL" id="JBHLUH010000060">
    <property type="protein sequence ID" value="MFC0531421.1"/>
    <property type="molecule type" value="Genomic_DNA"/>
</dbReference>
<dbReference type="RefSeq" id="WP_377255816.1">
    <property type="nucleotide sequence ID" value="NZ_JBHLUH010000060.1"/>
</dbReference>
<dbReference type="InterPro" id="IPR050406">
    <property type="entry name" value="FGGY_Carb_Kinase"/>
</dbReference>
<comment type="caution">
    <text evidence="5">The sequence shown here is derived from an EMBL/GenBank/DDBJ whole genome shotgun (WGS) entry which is preliminary data.</text>
</comment>
<protein>
    <submittedName>
        <fullName evidence="5">FGGY family carbohydrate kinase</fullName>
    </submittedName>
</protein>
<evidence type="ECO:0000259" key="4">
    <source>
        <dbReference type="Pfam" id="PF00370"/>
    </source>
</evidence>
<reference evidence="5 6" key="1">
    <citation type="submission" date="2024-09" db="EMBL/GenBank/DDBJ databases">
        <authorList>
            <person name="Sun Q."/>
            <person name="Mori K."/>
        </authorList>
    </citation>
    <scope>NUCLEOTIDE SEQUENCE [LARGE SCALE GENOMIC DNA]</scope>
    <source>
        <strain evidence="5 6">TBRC 3947</strain>
    </source>
</reference>
<comment type="similarity">
    <text evidence="1">Belongs to the FGGY kinase family.</text>
</comment>
<dbReference type="Pfam" id="PF00370">
    <property type="entry name" value="FGGY_N"/>
    <property type="match status" value="1"/>
</dbReference>
<feature type="domain" description="Carbohydrate kinase FGGY N-terminal" evidence="4">
    <location>
        <begin position="5"/>
        <end position="230"/>
    </location>
</feature>
<evidence type="ECO:0000313" key="5">
    <source>
        <dbReference type="EMBL" id="MFC0531421.1"/>
    </source>
</evidence>
<keyword evidence="6" id="KW-1185">Reference proteome</keyword>